<dbReference type="Pfam" id="PF00975">
    <property type="entry name" value="Thioesterase"/>
    <property type="match status" value="1"/>
</dbReference>
<dbReference type="InterPro" id="IPR014031">
    <property type="entry name" value="Ketoacyl_synth_C"/>
</dbReference>
<dbReference type="PROSITE" id="PS00606">
    <property type="entry name" value="KS3_1"/>
    <property type="match status" value="1"/>
</dbReference>
<dbReference type="InterPro" id="IPR016036">
    <property type="entry name" value="Malonyl_transacylase_ACP-bd"/>
</dbReference>
<dbReference type="InterPro" id="IPR042104">
    <property type="entry name" value="PKS_dehydratase_sf"/>
</dbReference>
<feature type="compositionally biased region" description="Polar residues" evidence="6">
    <location>
        <begin position="1606"/>
        <end position="1623"/>
    </location>
</feature>
<dbReference type="Gene3D" id="1.10.1200.10">
    <property type="entry name" value="ACP-like"/>
    <property type="match status" value="2"/>
</dbReference>
<keyword evidence="2" id="KW-0597">Phosphoprotein</keyword>
<dbReference type="Pfam" id="PF00109">
    <property type="entry name" value="ketoacyl-synt"/>
    <property type="match status" value="1"/>
</dbReference>
<evidence type="ECO:0000256" key="4">
    <source>
        <dbReference type="ARBA" id="ARBA00022737"/>
    </source>
</evidence>
<feature type="region of interest" description="Disordered" evidence="6">
    <location>
        <begin position="1759"/>
        <end position="1797"/>
    </location>
</feature>
<dbReference type="CDD" id="cd00833">
    <property type="entry name" value="PKS"/>
    <property type="match status" value="1"/>
</dbReference>
<evidence type="ECO:0000259" key="8">
    <source>
        <dbReference type="PROSITE" id="PS52004"/>
    </source>
</evidence>
<feature type="compositionally biased region" description="Low complexity" evidence="6">
    <location>
        <begin position="1624"/>
        <end position="1652"/>
    </location>
</feature>
<dbReference type="SUPFAM" id="SSF53474">
    <property type="entry name" value="alpha/beta-Hydrolases"/>
    <property type="match status" value="1"/>
</dbReference>
<dbReference type="PROSITE" id="PS52019">
    <property type="entry name" value="PKS_MFAS_DH"/>
    <property type="match status" value="1"/>
</dbReference>
<feature type="active site" description="Proton donor; for dehydratase activity" evidence="5">
    <location>
        <position position="1515"/>
    </location>
</feature>
<dbReference type="PANTHER" id="PTHR43775">
    <property type="entry name" value="FATTY ACID SYNTHASE"/>
    <property type="match status" value="1"/>
</dbReference>
<dbReference type="SMART" id="SM00825">
    <property type="entry name" value="PKS_KS"/>
    <property type="match status" value="1"/>
</dbReference>
<dbReference type="SUPFAM" id="SSF47336">
    <property type="entry name" value="ACP-like"/>
    <property type="match status" value="2"/>
</dbReference>
<dbReference type="InterPro" id="IPR009081">
    <property type="entry name" value="PP-bd_ACP"/>
</dbReference>
<dbReference type="InterPro" id="IPR029058">
    <property type="entry name" value="AB_hydrolase_fold"/>
</dbReference>
<feature type="compositionally biased region" description="Polar residues" evidence="6">
    <location>
        <begin position="1759"/>
        <end position="1769"/>
    </location>
</feature>
<keyword evidence="4" id="KW-0677">Repeat</keyword>
<evidence type="ECO:0000259" key="7">
    <source>
        <dbReference type="PROSITE" id="PS50075"/>
    </source>
</evidence>
<evidence type="ECO:0000256" key="2">
    <source>
        <dbReference type="ARBA" id="ARBA00022553"/>
    </source>
</evidence>
<evidence type="ECO:0008006" key="12">
    <source>
        <dbReference type="Google" id="ProtNLM"/>
    </source>
</evidence>
<dbReference type="InterPro" id="IPR014030">
    <property type="entry name" value="Ketoacyl_synth_N"/>
</dbReference>
<feature type="region of interest" description="C-terminal hotdog fold" evidence="5">
    <location>
        <begin position="1456"/>
        <end position="1601"/>
    </location>
</feature>
<dbReference type="GO" id="GO:0031177">
    <property type="term" value="F:phosphopantetheine binding"/>
    <property type="evidence" value="ECO:0007669"/>
    <property type="project" value="InterPro"/>
</dbReference>
<dbReference type="Pfam" id="PF14765">
    <property type="entry name" value="PS-DH"/>
    <property type="match status" value="1"/>
</dbReference>
<evidence type="ECO:0000256" key="5">
    <source>
        <dbReference type="PROSITE-ProRule" id="PRU01363"/>
    </source>
</evidence>
<feature type="region of interest" description="Disordered" evidence="6">
    <location>
        <begin position="1606"/>
        <end position="1656"/>
    </location>
</feature>
<dbReference type="PROSITE" id="PS52004">
    <property type="entry name" value="KS3_2"/>
    <property type="match status" value="1"/>
</dbReference>
<organism evidence="10 11">
    <name type="scientific">Talaromyces rugulosus</name>
    <name type="common">Penicillium rugulosum</name>
    <dbReference type="NCBI Taxonomy" id="121627"/>
    <lineage>
        <taxon>Eukaryota</taxon>
        <taxon>Fungi</taxon>
        <taxon>Dikarya</taxon>
        <taxon>Ascomycota</taxon>
        <taxon>Pezizomycotina</taxon>
        <taxon>Eurotiomycetes</taxon>
        <taxon>Eurotiomycetidae</taxon>
        <taxon>Eurotiales</taxon>
        <taxon>Trichocomaceae</taxon>
        <taxon>Talaromyces</taxon>
        <taxon>Talaromyces sect. Islandici</taxon>
    </lineage>
</organism>
<evidence type="ECO:0000256" key="1">
    <source>
        <dbReference type="ARBA" id="ARBA00022450"/>
    </source>
</evidence>
<proteinExistence type="predicted"/>
<evidence type="ECO:0000259" key="9">
    <source>
        <dbReference type="PROSITE" id="PS52019"/>
    </source>
</evidence>
<dbReference type="Gene3D" id="3.30.70.3290">
    <property type="match status" value="1"/>
</dbReference>
<dbReference type="EMBL" id="CP055899">
    <property type="protein sequence ID" value="QKX57106.1"/>
    <property type="molecule type" value="Genomic_DNA"/>
</dbReference>
<gene>
    <name evidence="10" type="ORF">TRUGW13939_04214</name>
</gene>
<dbReference type="GO" id="GO:0004315">
    <property type="term" value="F:3-oxoacyl-[acyl-carrier-protein] synthase activity"/>
    <property type="evidence" value="ECO:0007669"/>
    <property type="project" value="InterPro"/>
</dbReference>
<dbReference type="GO" id="GO:0044550">
    <property type="term" value="P:secondary metabolite biosynthetic process"/>
    <property type="evidence" value="ECO:0007669"/>
    <property type="project" value="UniProtKB-ARBA"/>
</dbReference>
<evidence type="ECO:0000313" key="11">
    <source>
        <dbReference type="Proteomes" id="UP000509510"/>
    </source>
</evidence>
<dbReference type="Gene3D" id="3.40.47.10">
    <property type="match status" value="1"/>
</dbReference>
<evidence type="ECO:0000256" key="3">
    <source>
        <dbReference type="ARBA" id="ARBA00022679"/>
    </source>
</evidence>
<dbReference type="PROSITE" id="PS50075">
    <property type="entry name" value="CARRIER"/>
    <property type="match status" value="2"/>
</dbReference>
<evidence type="ECO:0000313" key="10">
    <source>
        <dbReference type="EMBL" id="QKX57106.1"/>
    </source>
</evidence>
<dbReference type="PANTHER" id="PTHR43775:SF45">
    <property type="entry name" value="CONIDIAL PIGMENT POLYKETIDE SYNTHASE ALB1"/>
    <property type="match status" value="1"/>
</dbReference>
<dbReference type="FunFam" id="3.40.366.10:FF:000002">
    <property type="entry name" value="Probable polyketide synthase 2"/>
    <property type="match status" value="1"/>
</dbReference>
<feature type="domain" description="Ketosynthase family 3 (KS3)" evidence="8">
    <location>
        <begin position="374"/>
        <end position="804"/>
    </location>
</feature>
<dbReference type="KEGG" id="trg:TRUGW13939_04214"/>
<evidence type="ECO:0000256" key="6">
    <source>
        <dbReference type="SAM" id="MobiDB-lite"/>
    </source>
</evidence>
<dbReference type="InterPro" id="IPR049551">
    <property type="entry name" value="PKS_DH_C"/>
</dbReference>
<dbReference type="GO" id="GO:0006633">
    <property type="term" value="P:fatty acid biosynthetic process"/>
    <property type="evidence" value="ECO:0007669"/>
    <property type="project" value="InterPro"/>
</dbReference>
<dbReference type="Gene3D" id="3.10.129.110">
    <property type="entry name" value="Polyketide synthase dehydratase"/>
    <property type="match status" value="1"/>
</dbReference>
<dbReference type="GO" id="GO:0004312">
    <property type="term" value="F:fatty acid synthase activity"/>
    <property type="evidence" value="ECO:0007669"/>
    <property type="project" value="TreeGrafter"/>
</dbReference>
<dbReference type="SMART" id="SM00827">
    <property type="entry name" value="PKS_AT"/>
    <property type="match status" value="1"/>
</dbReference>
<name>A0A7H8QTJ3_TALRU</name>
<dbReference type="FunFam" id="1.10.1200.10:FF:000011">
    <property type="entry name" value="Sterigmatocystin biosynthesis polyketide synthase"/>
    <property type="match status" value="1"/>
</dbReference>
<dbReference type="Gene3D" id="3.40.50.1820">
    <property type="entry name" value="alpha/beta hydrolase"/>
    <property type="match status" value="1"/>
</dbReference>
<dbReference type="Proteomes" id="UP000509510">
    <property type="component" value="Chromosome II"/>
</dbReference>
<dbReference type="Pfam" id="PF02801">
    <property type="entry name" value="Ketoacyl-synt_C"/>
    <property type="match status" value="1"/>
</dbReference>
<dbReference type="Gene3D" id="3.40.366.10">
    <property type="entry name" value="Malonyl-Coenzyme A Acyl Carrier Protein, domain 2"/>
    <property type="match status" value="2"/>
</dbReference>
<dbReference type="InterPro" id="IPR020806">
    <property type="entry name" value="PKS_PP-bd"/>
</dbReference>
<dbReference type="InterPro" id="IPR006162">
    <property type="entry name" value="Ppantetheine_attach_site"/>
</dbReference>
<feature type="region of interest" description="N-terminal hotdog fold" evidence="5">
    <location>
        <begin position="1297"/>
        <end position="1429"/>
    </location>
</feature>
<dbReference type="InterPro" id="IPR016035">
    <property type="entry name" value="Acyl_Trfase/lysoPLipase"/>
</dbReference>
<dbReference type="SMART" id="SM00823">
    <property type="entry name" value="PKS_PP"/>
    <property type="match status" value="2"/>
</dbReference>
<dbReference type="InterPro" id="IPR001227">
    <property type="entry name" value="Ac_transferase_dom_sf"/>
</dbReference>
<reference evidence="11" key="1">
    <citation type="submission" date="2020-06" db="EMBL/GenBank/DDBJ databases">
        <title>A chromosome-scale genome assembly of Talaromyces rugulosus W13939.</title>
        <authorList>
            <person name="Wang B."/>
            <person name="Guo L."/>
            <person name="Ye K."/>
            <person name="Wang L."/>
        </authorList>
    </citation>
    <scope>NUCLEOTIDE SEQUENCE [LARGE SCALE GENOMIC DNA]</scope>
    <source>
        <strain evidence="11">W13939</strain>
    </source>
</reference>
<dbReference type="Pfam" id="PF00550">
    <property type="entry name" value="PP-binding"/>
    <property type="match status" value="2"/>
</dbReference>
<keyword evidence="3" id="KW-0808">Transferase</keyword>
<feature type="domain" description="PKS/mFAS DH" evidence="9">
    <location>
        <begin position="1297"/>
        <end position="1601"/>
    </location>
</feature>
<dbReference type="InterPro" id="IPR016039">
    <property type="entry name" value="Thiolase-like"/>
</dbReference>
<dbReference type="InterPro" id="IPR001031">
    <property type="entry name" value="Thioesterase"/>
</dbReference>
<dbReference type="SUPFAM" id="SSF53901">
    <property type="entry name" value="Thiolase-like"/>
    <property type="match status" value="1"/>
</dbReference>
<dbReference type="Pfam" id="PF00698">
    <property type="entry name" value="Acyl_transf_1"/>
    <property type="match status" value="1"/>
</dbReference>
<dbReference type="FunFam" id="3.40.47.10:FF:000031">
    <property type="entry name" value="Sterigmatocystin biosynthesis polyketide synthase"/>
    <property type="match status" value="1"/>
</dbReference>
<feature type="domain" description="Carrier" evidence="7">
    <location>
        <begin position="1678"/>
        <end position="1757"/>
    </location>
</feature>
<dbReference type="FunFam" id="3.40.50.1820:FF:000116">
    <property type="entry name" value="Sterigmatocystin biosynthesis polyketide synthase"/>
    <property type="match status" value="1"/>
</dbReference>
<protein>
    <recommendedName>
        <fullName evidence="12">Carrier domain-containing protein</fullName>
    </recommendedName>
</protein>
<dbReference type="InterPro" id="IPR014043">
    <property type="entry name" value="Acyl_transferase_dom"/>
</dbReference>
<dbReference type="SUPFAM" id="SSF52151">
    <property type="entry name" value="FabD/lysophospholipase-like"/>
    <property type="match status" value="2"/>
</dbReference>
<dbReference type="FunFam" id="3.10.129.110:FF:000001">
    <property type="entry name" value="Sterigmatocystin biosynthesis polyketide synthase"/>
    <property type="match status" value="1"/>
</dbReference>
<dbReference type="InterPro" id="IPR036736">
    <property type="entry name" value="ACP-like_sf"/>
</dbReference>
<dbReference type="GeneID" id="55991716"/>
<feature type="active site" description="Proton acceptor; for dehydratase activity" evidence="5">
    <location>
        <position position="1329"/>
    </location>
</feature>
<dbReference type="Pfam" id="PF16073">
    <property type="entry name" value="SAT"/>
    <property type="match status" value="1"/>
</dbReference>
<dbReference type="NCBIfam" id="TIGR04532">
    <property type="entry name" value="PT_fungal_PKS"/>
    <property type="match status" value="1"/>
</dbReference>
<keyword evidence="11" id="KW-1185">Reference proteome</keyword>
<dbReference type="PROSITE" id="PS00012">
    <property type="entry name" value="PHOSPHOPANTETHEINE"/>
    <property type="match status" value="2"/>
</dbReference>
<accession>A0A7H8QTJ3</accession>
<dbReference type="InterPro" id="IPR049900">
    <property type="entry name" value="PKS_mFAS_DH"/>
</dbReference>
<dbReference type="SUPFAM" id="SSF55048">
    <property type="entry name" value="Probable ACP-binding domain of malonyl-CoA ACP transacylase"/>
    <property type="match status" value="1"/>
</dbReference>
<dbReference type="InterPro" id="IPR030918">
    <property type="entry name" value="PT_fungal_PKS"/>
</dbReference>
<feature type="compositionally biased region" description="Low complexity" evidence="6">
    <location>
        <begin position="1784"/>
        <end position="1797"/>
    </location>
</feature>
<dbReference type="InterPro" id="IPR032088">
    <property type="entry name" value="SAT"/>
</dbReference>
<dbReference type="InterPro" id="IPR050091">
    <property type="entry name" value="PKS_NRPS_Biosynth_Enz"/>
</dbReference>
<feature type="domain" description="Carrier" evidence="7">
    <location>
        <begin position="1793"/>
        <end position="1870"/>
    </location>
</feature>
<sequence length="2159" mass="235009">MSAPQSIVVFGDQTTDFKPGLRQLVGVENNGVLSSFFECVYFNLRQEISHLGSTEKQLFPRFTSIIDLLARYEETDGHAVLECTLTTIYHLASFIKFHTDTGKDYPSPTNTRVMGLCTGLFAAAAVSSSKSMADLLPAAVEAVMTSLRVGLRVFKMGQIIEPFAKASDTWSVLVPGTRAQDAVGIVRAYTHQNKLSVGSQLYVSAVSANSVTVSGPPAQIQRFITNNPTIRSYANTQIHAPYHAPHLFDDSDIEALASAEKLPAELVSRTPVLPFISSVTGQPVQADDFVTLLKTAVKEILREPLRLDNIFEHVPRSISAAGTGSCNVLTFATGIGSSLATSLKSQNVDTTLIDPSSGIQDKRSDTNPRYSTARAKIAIIGLSGRFPEAAGHEQFWKLLEKGLDVHKPVPSDRFGKDHYDPTGKRKNTSKVQNGCWINEPGMFDPRFFNLSPREAAQADPGQRLALQTAYEALEMAGVVPDSTPSTQRDRFGVFYGMTSDDYREVNSGQDIDTYFIPGGNRAFTPGRINYYFKFSGPSVSVDTACSSSLSAINMACNSLWRNDCDSAIAGGTNIMTNPDNFAGLDKGHFLTHKGNCNTFDDEADGYCRADAVGTVVLKRLDDALADKDPILGVILGAYTNHSAESVSITRPHAGAQEFIFQKLLNESGVHMHDVSYVEMHGTGTQAGDAAEATSVLSAFAPDYTRKRDQPLYIGSVKSNVGHAESASGVTSLIKVLLMLQKNLIPPHVGIKTRINHTFPTDFDERNVHIAFKPTPWNPPKVGPRRAFVNNFSAAGGNTALLLEEGPKYTEIARADPRSTHVVTITAKSRTALQKNINSLISFMDKYSNDTQNNTEFLGRLSYTLTARRIHHPYRVAVCGSTVVDIQSSLEAVDCNIVKPVSASPGPVVFVFTGQGAQYAGMGQHLFANLSEFRTDMLMFDTMVRREGLPSILPLVDGTVSADTPNSEIDPLVLQLGATCLQLALIRFWKSLGIQPRYVVGHSLGEYAALTAAGVLTASDTIQLACARARLLQRYCHVGTHSMLAVRASRELLAPNLNSNACEVACVNGPEDTVISGRESAISSLAEQLKADGVKCTKLQVPYAFHSSQVDPILDDLEEAARAVTFHEPAIPVISSLLGDVVTNGGVFGPQYLRRHCREKVDFHGALVAAQQSQVTPLEKTIWLEVGSHPICSAMIKSTVGVKATTLSTMHRKEDTWKTLSGTLASFYLAGVEPSWREYHRDFAASQRVLQLPTYNWDNKNYWIQYKHSWALTKGDAPKISESEAQSNEDKFSTSSVQSIVSENQESNGATVVMQSDLSHPELQRMCKGHLLNGVPLCPSSLYADIAETMGKYLLGTCKPELQDYGVDVKDMSVDKPLIFQGINSQPFRASVTADWGTMDAKMTIYSVNLEGTKTMEHATCRLQFAETGKWLKEWQRISYHIKRSILHLETGVEEGVCSRFRTGMAYKLFAALVDYQPDYKGFRDIILDSESYEATATVKFQTPARGFKRNPVWIDSCGQLTGFTLNANDATSKDQVYVNHGWESVRFAKDLDYEKVYRTYVRMLPIGGTKYAGDLFVLDDDEIIAMYSAVTFQAIPRRLLEIALPSPSQSKASTPSARTKSTNPVSSSSSSIQSKQSSSSVAPASSKGSSQKSLKKVKKAESDSALISKGSVTSEPIVSTNGALGRALAIIATEVGVSTQEMSNDDDASFADYGVDSLLSLTITGRLREELDIELPSSVFMDYPTFGQVQAVLSEKTGTSVAPSSSGTPTDDDFSLISGSVGAPTETSTPPTELSSEGVSGIQEILAEEIGLSPSEVGSAESLGELGLDSLLSLTVVGRVREELGLELPNDFFIVNGTLEEIQKALGSKSACGNDSTDVIEQATARVAREMPASKTTSVPPATSILLQGSPQTATQILFLFPDGSGSATSYSSLPQVSPDTCVYGLNCPYVKKPDEMNCRLDELTTPFVAEIRRRQPKGPYNLSGWSAGGISAYDAMRQLYAMGERVERLILLDSPNPIGLEKLPPRLYDYFDSLGLFDSVPPASRSRLIKHFLMFIDALDTYKAQPFPAELAPKTHIIWAKDGVCKSDEASPLREDDPREMKWLLLDRSDVDVGPNGWDSLVGKENINIEILQGANHFSMMHGENAKKLAAFIGRAMK</sequence>
<keyword evidence="1" id="KW-0596">Phosphopantetheine</keyword>
<dbReference type="RefSeq" id="XP_035343284.1">
    <property type="nucleotide sequence ID" value="XM_035487391.1"/>
</dbReference>
<dbReference type="InterPro" id="IPR018201">
    <property type="entry name" value="Ketoacyl_synth_AS"/>
</dbReference>
<dbReference type="InterPro" id="IPR020841">
    <property type="entry name" value="PKS_Beta-ketoAc_synthase_dom"/>
</dbReference>
<dbReference type="OrthoDB" id="329835at2759"/>